<feature type="transmembrane region" description="Helical" evidence="3">
    <location>
        <begin position="148"/>
        <end position="165"/>
    </location>
</feature>
<dbReference type="EMBL" id="CP060724">
    <property type="protein sequence ID" value="QNN75372.1"/>
    <property type="molecule type" value="Genomic_DNA"/>
</dbReference>
<sequence>MNKKLSSRTIALLALLVAINLILNFFLRLPTPTGFISLVEVGIFLSAWYLGPHAGMIVGGLTGFLIDLLVGYPQWMFFSLLIHGCEGYLFGLNLKKIAGRFQWLISALLGGIVMVSGYLLAGLCLQFLNHAVVQTAFLSTLTEIPGNIIQVIAGGIVARLIYQPFCRFMNRITK</sequence>
<gene>
    <name evidence="4" type="ORF">H9L19_00250</name>
</gene>
<feature type="transmembrane region" description="Helical" evidence="3">
    <location>
        <begin position="57"/>
        <end position="82"/>
    </location>
</feature>
<evidence type="ECO:0000313" key="4">
    <source>
        <dbReference type="EMBL" id="QNN75372.1"/>
    </source>
</evidence>
<dbReference type="AlphaFoldDB" id="A0A7G9T5J7"/>
<proteinExistence type="predicted"/>
<feature type="transmembrane region" description="Helical" evidence="3">
    <location>
        <begin position="103"/>
        <end position="128"/>
    </location>
</feature>
<dbReference type="KEGG" id="wdi:H9L19_00250"/>
<keyword evidence="2 3" id="KW-1133">Transmembrane helix</keyword>
<dbReference type="Proteomes" id="UP000515800">
    <property type="component" value="Chromosome"/>
</dbReference>
<evidence type="ECO:0000256" key="3">
    <source>
        <dbReference type="SAM" id="Phobius"/>
    </source>
</evidence>
<dbReference type="RefSeq" id="WP_187529205.1">
    <property type="nucleotide sequence ID" value="NZ_CP060724.1"/>
</dbReference>
<keyword evidence="1 3" id="KW-0812">Transmembrane</keyword>
<dbReference type="InterPro" id="IPR009825">
    <property type="entry name" value="ECF_substrate-spec-like"/>
</dbReference>
<feature type="transmembrane region" description="Helical" evidence="3">
    <location>
        <begin position="34"/>
        <end position="51"/>
    </location>
</feature>
<protein>
    <submittedName>
        <fullName evidence="4">ECF transporter S component</fullName>
    </submittedName>
</protein>
<dbReference type="PANTHER" id="PTHR37815">
    <property type="entry name" value="UPF0397 PROTEIN BC_2624-RELATED"/>
    <property type="match status" value="1"/>
</dbReference>
<keyword evidence="5" id="KW-1185">Reference proteome</keyword>
<evidence type="ECO:0000256" key="2">
    <source>
        <dbReference type="ARBA" id="ARBA00022989"/>
    </source>
</evidence>
<evidence type="ECO:0000256" key="1">
    <source>
        <dbReference type="ARBA" id="ARBA00022692"/>
    </source>
</evidence>
<feature type="transmembrane region" description="Helical" evidence="3">
    <location>
        <begin position="6"/>
        <end position="27"/>
    </location>
</feature>
<dbReference type="Pfam" id="PF07155">
    <property type="entry name" value="ECF-ribofla_trS"/>
    <property type="match status" value="1"/>
</dbReference>
<reference evidence="4 5" key="1">
    <citation type="submission" date="2020-08" db="EMBL/GenBank/DDBJ databases">
        <title>Genome sequence of Weissella diestrammenae KACC 16890T.</title>
        <authorList>
            <person name="Hyun D.-W."/>
            <person name="Bae J.-W."/>
        </authorList>
    </citation>
    <scope>NUCLEOTIDE SEQUENCE [LARGE SCALE GENOMIC DNA]</scope>
    <source>
        <strain evidence="4 5">KACC 16890</strain>
    </source>
</reference>
<dbReference type="Gene3D" id="1.10.1760.20">
    <property type="match status" value="1"/>
</dbReference>
<accession>A0A7G9T5J7</accession>
<name>A0A7G9T5J7_9LACO</name>
<dbReference type="PANTHER" id="PTHR37815:SF3">
    <property type="entry name" value="UPF0397 PROTEIN SPR0429"/>
    <property type="match status" value="1"/>
</dbReference>
<organism evidence="4 5">
    <name type="scientific">Weissella diestrammenae</name>
    <dbReference type="NCBI Taxonomy" id="1162633"/>
    <lineage>
        <taxon>Bacteria</taxon>
        <taxon>Bacillati</taxon>
        <taxon>Bacillota</taxon>
        <taxon>Bacilli</taxon>
        <taxon>Lactobacillales</taxon>
        <taxon>Lactobacillaceae</taxon>
        <taxon>Weissella</taxon>
    </lineage>
</organism>
<evidence type="ECO:0000313" key="5">
    <source>
        <dbReference type="Proteomes" id="UP000515800"/>
    </source>
</evidence>
<keyword evidence="3" id="KW-0472">Membrane</keyword>
<dbReference type="GO" id="GO:0016020">
    <property type="term" value="C:membrane"/>
    <property type="evidence" value="ECO:0007669"/>
    <property type="project" value="InterPro"/>
</dbReference>